<dbReference type="Proteomes" id="UP000054843">
    <property type="component" value="Unassembled WGS sequence"/>
</dbReference>
<dbReference type="EMBL" id="JYDO01000113">
    <property type="protein sequence ID" value="KRZ70478.1"/>
    <property type="molecule type" value="Genomic_DNA"/>
</dbReference>
<evidence type="ECO:0000313" key="2">
    <source>
        <dbReference type="EMBL" id="KRZ70478.1"/>
    </source>
</evidence>
<keyword evidence="3" id="KW-1185">Reference proteome</keyword>
<proteinExistence type="predicted"/>
<dbReference type="AlphaFoldDB" id="A0A0V1MGM6"/>
<gene>
    <name evidence="2" type="ORF">T10_3247</name>
</gene>
<feature type="region of interest" description="Disordered" evidence="1">
    <location>
        <begin position="20"/>
        <end position="64"/>
    </location>
</feature>
<evidence type="ECO:0000313" key="3">
    <source>
        <dbReference type="Proteomes" id="UP000054843"/>
    </source>
</evidence>
<evidence type="ECO:0000256" key="1">
    <source>
        <dbReference type="SAM" id="MobiDB-lite"/>
    </source>
</evidence>
<dbReference type="STRING" id="268474.A0A0V1MGM6"/>
<name>A0A0V1MGM6_9BILA</name>
<comment type="caution">
    <text evidence="2">The sequence shown here is derived from an EMBL/GenBank/DDBJ whole genome shotgun (WGS) entry which is preliminary data.</text>
</comment>
<reference evidence="2 3" key="1">
    <citation type="submission" date="2015-01" db="EMBL/GenBank/DDBJ databases">
        <title>Evolution of Trichinella species and genotypes.</title>
        <authorList>
            <person name="Korhonen P.K."/>
            <person name="Edoardo P."/>
            <person name="Giuseppe L.R."/>
            <person name="Gasser R.B."/>
        </authorList>
    </citation>
    <scope>NUCLEOTIDE SEQUENCE [LARGE SCALE GENOMIC DNA]</scope>
    <source>
        <strain evidence="2">ISS1980</strain>
    </source>
</reference>
<organism evidence="2 3">
    <name type="scientific">Trichinella papuae</name>
    <dbReference type="NCBI Taxonomy" id="268474"/>
    <lineage>
        <taxon>Eukaryota</taxon>
        <taxon>Metazoa</taxon>
        <taxon>Ecdysozoa</taxon>
        <taxon>Nematoda</taxon>
        <taxon>Enoplea</taxon>
        <taxon>Dorylaimia</taxon>
        <taxon>Trichinellida</taxon>
        <taxon>Trichinellidae</taxon>
        <taxon>Trichinella</taxon>
    </lineage>
</organism>
<sequence length="64" mass="7308">MSHLAFRRDITMHLLCEKPRTVSRPGPRSHLLSEARCSRGHHLQSSSQSVAMCSMPEKLQEPMH</sequence>
<accession>A0A0V1MGM6</accession>
<protein>
    <submittedName>
        <fullName evidence="2">Uncharacterized protein</fullName>
    </submittedName>
</protein>